<dbReference type="PANTHER" id="PTHR42942">
    <property type="entry name" value="6-O-METHYLGUANINE DNA METHYLTRANSFERASE"/>
    <property type="match status" value="1"/>
</dbReference>
<dbReference type="Pfam" id="PF01035">
    <property type="entry name" value="DNA_binding_1"/>
    <property type="match status" value="1"/>
</dbReference>
<dbReference type="Proteomes" id="UP000177263">
    <property type="component" value="Unassembled WGS sequence"/>
</dbReference>
<dbReference type="AlphaFoldDB" id="A0A1F7YRG6"/>
<reference evidence="3 4" key="1">
    <citation type="journal article" date="2016" name="Nat. Commun.">
        <title>Thousands of microbial genomes shed light on interconnected biogeochemical processes in an aquifer system.</title>
        <authorList>
            <person name="Anantharaman K."/>
            <person name="Brown C.T."/>
            <person name="Hug L.A."/>
            <person name="Sharon I."/>
            <person name="Castelle C.J."/>
            <person name="Probst A.J."/>
            <person name="Thomas B.C."/>
            <person name="Singh A."/>
            <person name="Wilkins M.J."/>
            <person name="Karaoz U."/>
            <person name="Brodie E.L."/>
            <person name="Williams K.H."/>
            <person name="Hubbard S.S."/>
            <person name="Banfield J.F."/>
        </authorList>
    </citation>
    <scope>NUCLEOTIDE SEQUENCE [LARGE SCALE GENOMIC DNA]</scope>
</reference>
<feature type="domain" description="Methylated-DNA-[protein]-cysteine S-methyltransferase DNA binding" evidence="2">
    <location>
        <begin position="4"/>
        <end position="88"/>
    </location>
</feature>
<comment type="caution">
    <text evidence="3">The sequence shown here is derived from an EMBL/GenBank/DDBJ whole genome shotgun (WGS) entry which is preliminary data.</text>
</comment>
<proteinExistence type="predicted"/>
<keyword evidence="1" id="KW-0227">DNA damage</keyword>
<evidence type="ECO:0000313" key="4">
    <source>
        <dbReference type="Proteomes" id="UP000177263"/>
    </source>
</evidence>
<dbReference type="STRING" id="1802500.A2801_00035"/>
<dbReference type="GO" id="GO:0006281">
    <property type="term" value="P:DNA repair"/>
    <property type="evidence" value="ECO:0007669"/>
    <property type="project" value="InterPro"/>
</dbReference>
<protein>
    <recommendedName>
        <fullName evidence="2">Methylated-DNA-[protein]-cysteine S-methyltransferase DNA binding domain-containing protein</fullName>
    </recommendedName>
</protein>
<dbReference type="EMBL" id="MGGM01000009">
    <property type="protein sequence ID" value="OGM29780.1"/>
    <property type="molecule type" value="Genomic_DNA"/>
</dbReference>
<dbReference type="InterPro" id="IPR014048">
    <property type="entry name" value="MethylDNA_cys_MeTrfase_DNA-bd"/>
</dbReference>
<dbReference type="InterPro" id="IPR052520">
    <property type="entry name" value="ATL_DNA_repair"/>
</dbReference>
<dbReference type="InterPro" id="IPR036388">
    <property type="entry name" value="WH-like_DNA-bd_sf"/>
</dbReference>
<evidence type="ECO:0000256" key="1">
    <source>
        <dbReference type="ARBA" id="ARBA00022763"/>
    </source>
</evidence>
<dbReference type="PANTHER" id="PTHR42942:SF1">
    <property type="entry name" value="ALKYLTRANSFERASE-LIKE PROTEIN 1"/>
    <property type="match status" value="1"/>
</dbReference>
<dbReference type="CDD" id="cd06445">
    <property type="entry name" value="ATase"/>
    <property type="match status" value="1"/>
</dbReference>
<dbReference type="SUPFAM" id="SSF46767">
    <property type="entry name" value="Methylated DNA-protein cysteine methyltransferase, C-terminal domain"/>
    <property type="match status" value="1"/>
</dbReference>
<accession>A0A1F7YRG6</accession>
<dbReference type="GO" id="GO:0003824">
    <property type="term" value="F:catalytic activity"/>
    <property type="evidence" value="ECO:0007669"/>
    <property type="project" value="InterPro"/>
</dbReference>
<organism evidence="3 4">
    <name type="scientific">Candidatus Woesebacteria bacterium RIFCSPHIGHO2_01_FULL_41_10</name>
    <dbReference type="NCBI Taxonomy" id="1802500"/>
    <lineage>
        <taxon>Bacteria</taxon>
        <taxon>Candidatus Woeseibacteriota</taxon>
    </lineage>
</organism>
<sequence length="135" mass="15620">MSQFKLNVIKVVRSIPRGKVASYGQIALYIGVPRAARQVGWILRGLKGEGMENVPWWRVVSNEGRISLKGNWNVTAEDQRRLLLAEGVRVSKDYTFDIEKYRFRPNDEFIRSLHLDEEYLNSVADKLAFSKHARK</sequence>
<dbReference type="InterPro" id="IPR036217">
    <property type="entry name" value="MethylDNA_cys_MeTrfase_DNAb"/>
</dbReference>
<dbReference type="Gene3D" id="1.10.10.10">
    <property type="entry name" value="Winged helix-like DNA-binding domain superfamily/Winged helix DNA-binding domain"/>
    <property type="match status" value="1"/>
</dbReference>
<name>A0A1F7YRG6_9BACT</name>
<evidence type="ECO:0000259" key="2">
    <source>
        <dbReference type="Pfam" id="PF01035"/>
    </source>
</evidence>
<gene>
    <name evidence="3" type="ORF">A2801_00035</name>
</gene>
<evidence type="ECO:0000313" key="3">
    <source>
        <dbReference type="EMBL" id="OGM29780.1"/>
    </source>
</evidence>